<dbReference type="PANTHER" id="PTHR44858:SF1">
    <property type="entry name" value="UDP-N-ACETYLGLUCOSAMINE--PEPTIDE N-ACETYLGLUCOSAMINYLTRANSFERASE SPINDLY-RELATED"/>
    <property type="match status" value="1"/>
</dbReference>
<dbReference type="SMART" id="SM00028">
    <property type="entry name" value="TPR"/>
    <property type="match status" value="3"/>
</dbReference>
<keyword evidence="2 3" id="KW-0802">TPR repeat</keyword>
<dbReference type="InterPro" id="IPR019734">
    <property type="entry name" value="TPR_rpt"/>
</dbReference>
<protein>
    <submittedName>
        <fullName evidence="6">Uncharacterized protein</fullName>
    </submittedName>
</protein>
<dbReference type="AlphaFoldDB" id="A0A1F7TLS9"/>
<feature type="repeat" description="TPR" evidence="3">
    <location>
        <begin position="704"/>
        <end position="737"/>
    </location>
</feature>
<evidence type="ECO:0000256" key="3">
    <source>
        <dbReference type="PROSITE-ProRule" id="PRU00339"/>
    </source>
</evidence>
<feature type="repeat" description="TPR" evidence="3">
    <location>
        <begin position="738"/>
        <end position="771"/>
    </location>
</feature>
<dbReference type="Gene3D" id="1.25.40.10">
    <property type="entry name" value="Tetratricopeptide repeat domain"/>
    <property type="match status" value="1"/>
</dbReference>
<feature type="transmembrane region" description="Helical" evidence="5">
    <location>
        <begin position="363"/>
        <end position="386"/>
    </location>
</feature>
<dbReference type="PROSITE" id="PS50005">
    <property type="entry name" value="TPR"/>
    <property type="match status" value="2"/>
</dbReference>
<evidence type="ECO:0000256" key="4">
    <source>
        <dbReference type="SAM" id="MobiDB-lite"/>
    </source>
</evidence>
<dbReference type="PANTHER" id="PTHR44858">
    <property type="entry name" value="TETRATRICOPEPTIDE REPEAT PROTEIN 6"/>
    <property type="match status" value="1"/>
</dbReference>
<dbReference type="SUPFAM" id="SSF48452">
    <property type="entry name" value="TPR-like"/>
    <property type="match status" value="2"/>
</dbReference>
<organism evidence="6 7">
    <name type="scientific">Candidatus Uhrbacteria bacterium RIFCSPHIGHO2_01_FULL_63_20</name>
    <dbReference type="NCBI Taxonomy" id="1802385"/>
    <lineage>
        <taxon>Bacteria</taxon>
        <taxon>Candidatus Uhriibacteriota</taxon>
    </lineage>
</organism>
<feature type="region of interest" description="Disordered" evidence="4">
    <location>
        <begin position="791"/>
        <end position="827"/>
    </location>
</feature>
<accession>A0A1F7TLS9</accession>
<feature type="transmembrane region" description="Helical" evidence="5">
    <location>
        <begin position="216"/>
        <end position="233"/>
    </location>
</feature>
<keyword evidence="5" id="KW-0812">Transmembrane</keyword>
<dbReference type="EMBL" id="MGDT01000004">
    <property type="protein sequence ID" value="OGL66940.1"/>
    <property type="molecule type" value="Genomic_DNA"/>
</dbReference>
<feature type="transmembrane region" description="Helical" evidence="5">
    <location>
        <begin position="455"/>
        <end position="477"/>
    </location>
</feature>
<dbReference type="InterPro" id="IPR011990">
    <property type="entry name" value="TPR-like_helical_dom_sf"/>
</dbReference>
<feature type="transmembrane region" description="Helical" evidence="5">
    <location>
        <begin position="183"/>
        <end position="204"/>
    </location>
</feature>
<reference evidence="6 7" key="1">
    <citation type="journal article" date="2016" name="Nat. Commun.">
        <title>Thousands of microbial genomes shed light on interconnected biogeochemical processes in an aquifer system.</title>
        <authorList>
            <person name="Anantharaman K."/>
            <person name="Brown C.T."/>
            <person name="Hug L.A."/>
            <person name="Sharon I."/>
            <person name="Castelle C.J."/>
            <person name="Probst A.J."/>
            <person name="Thomas B.C."/>
            <person name="Singh A."/>
            <person name="Wilkins M.J."/>
            <person name="Karaoz U."/>
            <person name="Brodie E.L."/>
            <person name="Williams K.H."/>
            <person name="Hubbard S.S."/>
            <person name="Banfield J.F."/>
        </authorList>
    </citation>
    <scope>NUCLEOTIDE SEQUENCE [LARGE SCALE GENOMIC DNA]</scope>
</reference>
<evidence type="ECO:0000256" key="1">
    <source>
        <dbReference type="ARBA" id="ARBA00022737"/>
    </source>
</evidence>
<feature type="transmembrane region" description="Helical" evidence="5">
    <location>
        <begin position="140"/>
        <end position="163"/>
    </location>
</feature>
<comment type="caution">
    <text evidence="6">The sequence shown here is derived from an EMBL/GenBank/DDBJ whole genome shotgun (WGS) entry which is preliminary data.</text>
</comment>
<name>A0A1F7TLS9_9BACT</name>
<feature type="transmembrane region" description="Helical" evidence="5">
    <location>
        <begin position="269"/>
        <end position="287"/>
    </location>
</feature>
<dbReference type="STRING" id="1802385.A2856_00345"/>
<gene>
    <name evidence="6" type="ORF">A2856_00345</name>
</gene>
<feature type="compositionally biased region" description="Low complexity" evidence="4">
    <location>
        <begin position="802"/>
        <end position="827"/>
    </location>
</feature>
<keyword evidence="5" id="KW-1133">Transmembrane helix</keyword>
<dbReference type="Proteomes" id="UP000177885">
    <property type="component" value="Unassembled WGS sequence"/>
</dbReference>
<evidence type="ECO:0000313" key="6">
    <source>
        <dbReference type="EMBL" id="OGL66940.1"/>
    </source>
</evidence>
<feature type="transmembrane region" description="Helical" evidence="5">
    <location>
        <begin position="239"/>
        <end position="257"/>
    </location>
</feature>
<evidence type="ECO:0000313" key="7">
    <source>
        <dbReference type="Proteomes" id="UP000177885"/>
    </source>
</evidence>
<keyword evidence="1" id="KW-0677">Repeat</keyword>
<feature type="transmembrane region" description="Helical" evidence="5">
    <location>
        <begin position="12"/>
        <end position="36"/>
    </location>
</feature>
<feature type="transmembrane region" description="Helical" evidence="5">
    <location>
        <begin position="398"/>
        <end position="419"/>
    </location>
</feature>
<dbReference type="Pfam" id="PF14559">
    <property type="entry name" value="TPR_19"/>
    <property type="match status" value="1"/>
</dbReference>
<feature type="transmembrane region" description="Helical" evidence="5">
    <location>
        <begin position="112"/>
        <end position="133"/>
    </location>
</feature>
<feature type="transmembrane region" description="Helical" evidence="5">
    <location>
        <begin position="48"/>
        <end position="67"/>
    </location>
</feature>
<keyword evidence="5" id="KW-0472">Membrane</keyword>
<dbReference type="InterPro" id="IPR050498">
    <property type="entry name" value="Ycf3"/>
</dbReference>
<sequence>MDMSFTSHEAKLVRLSGAVVRASLAALFFLTPVFFLPWTSDALEINKQTLLILLLALGLMAWLGGMVMQKKWSVRPSWLYALGAGALAGVAVSSALSAGGYQGWVGQGGQEYASFLSLLAFGLLFVLLAHAAADTKTQRLLLLALLASGFVAGLIAILLVLGVPLPGIGAARGFNTVGTVNALTVAVTVIALIGCAAFVVSDGSGGDPAPAGRAGLPLRALTVVNAGLALIFLLSTDFWVLWLLVIVGVLVMSAFLFLQARRFPHPQRFVLPLLLLAAAVVFVLPQIRSPLSLPFPSVISPTYGISMQIALDTLKEGKLSFLFGSGPGTFVEDYAKHRPVEINQSAFWSVRFDRAKSHAITSLATYGAIPFLLATAFFVLLGYAAVSRILKERDGEEWKMTFVFLVGWVTILLAHVLYASSMTQSFLLFALSGLLAAQALPTVKAVDFSTNPRFGLAGSFAFVVMLVGTLTGVGVVVQRYGAELAFASAVRMDRAGKPVEDVIAKLAEAVNRNPASDLYWRNLASAVLVQAGGLVSTMDPQSPKAEDTQKLQQLVSLSVTAASNATAIAPHQAGNWVVRGAIYRDLMSFVGNAEDFAAASFQEAINLEPASPSHQVDLARVHLAVADRARALTGNKDAEIARKAKEALPVELKAAEDALKAAVALKADYAPARYYLAVLAERNNKLADAAAGLAALTRQNPMDVGLSLELGLLYLRMKDAARAIVELERAKSVSPDNSNVMWFLASAYEVAGKRDQAIALVDRVRELNPGNEAVVKRLERMRAGELTTVLPGPVEEGEVKATEAPVTEPTAPPEEVQAETPAEPATP</sequence>
<evidence type="ECO:0000256" key="2">
    <source>
        <dbReference type="ARBA" id="ARBA00022803"/>
    </source>
</evidence>
<proteinExistence type="predicted"/>
<evidence type="ECO:0000256" key="5">
    <source>
        <dbReference type="SAM" id="Phobius"/>
    </source>
</evidence>
<feature type="transmembrane region" description="Helical" evidence="5">
    <location>
        <begin position="425"/>
        <end position="443"/>
    </location>
</feature>
<feature type="transmembrane region" description="Helical" evidence="5">
    <location>
        <begin position="79"/>
        <end position="100"/>
    </location>
</feature>